<dbReference type="Proteomes" id="UP000324996">
    <property type="component" value="Unassembled WGS sequence"/>
</dbReference>
<keyword evidence="4" id="KW-0862">Zinc</keyword>
<keyword evidence="2" id="KW-0479">Metal-binding</keyword>
<dbReference type="Pfam" id="PF07687">
    <property type="entry name" value="M20_dimer"/>
    <property type="match status" value="1"/>
</dbReference>
<evidence type="ECO:0000256" key="1">
    <source>
        <dbReference type="ARBA" id="ARBA00001947"/>
    </source>
</evidence>
<dbReference type="PIRSF" id="PIRSF037238">
    <property type="entry name" value="Carboxypeptidase_G2"/>
    <property type="match status" value="1"/>
</dbReference>
<accession>A0A5A7N9P3</accession>
<dbReference type="AlphaFoldDB" id="A0A5A7N9P3"/>
<evidence type="ECO:0000256" key="3">
    <source>
        <dbReference type="ARBA" id="ARBA00022801"/>
    </source>
</evidence>
<gene>
    <name evidence="7" type="ORF">JCM17846_13780</name>
</gene>
<feature type="active site" description="Proton acceptor" evidence="5">
    <location>
        <position position="184"/>
    </location>
</feature>
<dbReference type="EMBL" id="BKCN01000005">
    <property type="protein sequence ID" value="GER03696.1"/>
    <property type="molecule type" value="Genomic_DNA"/>
</dbReference>
<dbReference type="PROSITE" id="PS00758">
    <property type="entry name" value="ARGE_DAPE_CPG2_1"/>
    <property type="match status" value="1"/>
</dbReference>
<dbReference type="SUPFAM" id="SSF55031">
    <property type="entry name" value="Bacterial exopeptidase dimerisation domain"/>
    <property type="match status" value="1"/>
</dbReference>
<dbReference type="InterPro" id="IPR050072">
    <property type="entry name" value="Peptidase_M20A"/>
</dbReference>
<dbReference type="InterPro" id="IPR001261">
    <property type="entry name" value="ArgE/DapE_CS"/>
</dbReference>
<comment type="caution">
    <text evidence="7">The sequence shown here is derived from an EMBL/GenBank/DDBJ whole genome shotgun (WGS) entry which is preliminary data.</text>
</comment>
<dbReference type="Pfam" id="PF01546">
    <property type="entry name" value="Peptidase_M20"/>
    <property type="match status" value="1"/>
</dbReference>
<sequence>MTPQTMNAVLSDRLFEIKKRHADAFSWLDGQQAAMVDQVIAWSKINSGSGNLDGLRRMGETLEDAFAKTGADCTLLPLSPVRMISLKGEDQSLELGPCRLFSIRPQAPRRILLTGHIDTVFAADHPFQTPRWLDDQTLNGPGVADMKGGLIVMLHALLAVERSGAWEDFDFSDFGWDVLISADEEIGSLGSAAYLAERAAFARIGLTYEPALADGTLAGARKGSGNFSFVVRGRAAHAGREFALGRNAVVMMAELITQLDALNGQRSGVTINPAVIAGGAAPNIVPDSAVLRFNVRVESDADAQWVREGLMAISKDIGAREGFQVSLHGDFNRPPKPIGPRNQALFDIVSACGEAMDIGISYRATGGCCEGNNLAAANLPNVDTLGVRGGDIHSADEYVLVESFAERARLSALIIFGFAHGAFDDLLIGEGA</sequence>
<reference evidence="7 8" key="1">
    <citation type="submission" date="2019-09" db="EMBL/GenBank/DDBJ databases">
        <title>NBRP : Genome information of microbial organism related human and environment.</title>
        <authorList>
            <person name="Hattori M."/>
            <person name="Oshima K."/>
            <person name="Inaba H."/>
            <person name="Suda W."/>
            <person name="Sakamoto M."/>
            <person name="Iino T."/>
            <person name="Kitahara M."/>
            <person name="Oshida Y."/>
            <person name="Iida T."/>
            <person name="Kudo T."/>
            <person name="Itoh T."/>
            <person name="Ohkuma M."/>
        </authorList>
    </citation>
    <scope>NUCLEOTIDE SEQUENCE [LARGE SCALE GENOMIC DNA]</scope>
    <source>
        <strain evidence="7 8">Q-1</strain>
    </source>
</reference>
<organism evidence="7 8">
    <name type="scientific">Iodidimonas nitroreducens</name>
    <dbReference type="NCBI Taxonomy" id="1236968"/>
    <lineage>
        <taxon>Bacteria</taxon>
        <taxon>Pseudomonadati</taxon>
        <taxon>Pseudomonadota</taxon>
        <taxon>Alphaproteobacteria</taxon>
        <taxon>Iodidimonadales</taxon>
        <taxon>Iodidimonadaceae</taxon>
        <taxon>Iodidimonas</taxon>
    </lineage>
</organism>
<dbReference type="Gene3D" id="3.30.70.360">
    <property type="match status" value="1"/>
</dbReference>
<evidence type="ECO:0000259" key="6">
    <source>
        <dbReference type="Pfam" id="PF07687"/>
    </source>
</evidence>
<dbReference type="SUPFAM" id="SSF53187">
    <property type="entry name" value="Zn-dependent exopeptidases"/>
    <property type="match status" value="1"/>
</dbReference>
<name>A0A5A7N9P3_9PROT</name>
<dbReference type="InterPro" id="IPR002933">
    <property type="entry name" value="Peptidase_M20"/>
</dbReference>
<dbReference type="GO" id="GO:0046872">
    <property type="term" value="F:metal ion binding"/>
    <property type="evidence" value="ECO:0007669"/>
    <property type="project" value="UniProtKB-KW"/>
</dbReference>
<protein>
    <recommendedName>
        <fullName evidence="6">Peptidase M20 dimerisation domain-containing protein</fullName>
    </recommendedName>
</protein>
<dbReference type="Gene3D" id="3.40.630.10">
    <property type="entry name" value="Zn peptidases"/>
    <property type="match status" value="1"/>
</dbReference>
<dbReference type="InterPro" id="IPR017150">
    <property type="entry name" value="Pept_M20_glutamate_carboxypep"/>
</dbReference>
<feature type="active site" evidence="5">
    <location>
        <position position="118"/>
    </location>
</feature>
<feature type="domain" description="Peptidase M20 dimerisation" evidence="6">
    <location>
        <begin position="220"/>
        <end position="317"/>
    </location>
</feature>
<evidence type="ECO:0000313" key="8">
    <source>
        <dbReference type="Proteomes" id="UP000324996"/>
    </source>
</evidence>
<proteinExistence type="predicted"/>
<keyword evidence="3" id="KW-0378">Hydrolase</keyword>
<dbReference type="InterPro" id="IPR011650">
    <property type="entry name" value="Peptidase_M20_dimer"/>
</dbReference>
<dbReference type="NCBIfam" id="NF005602">
    <property type="entry name" value="PRK07338.1"/>
    <property type="match status" value="1"/>
</dbReference>
<evidence type="ECO:0000256" key="4">
    <source>
        <dbReference type="ARBA" id="ARBA00022833"/>
    </source>
</evidence>
<evidence type="ECO:0000256" key="2">
    <source>
        <dbReference type="ARBA" id="ARBA00022723"/>
    </source>
</evidence>
<comment type="cofactor">
    <cofactor evidence="1">
        <name>Zn(2+)</name>
        <dbReference type="ChEBI" id="CHEBI:29105"/>
    </cofactor>
</comment>
<dbReference type="GO" id="GO:0016787">
    <property type="term" value="F:hydrolase activity"/>
    <property type="evidence" value="ECO:0007669"/>
    <property type="project" value="UniProtKB-KW"/>
</dbReference>
<dbReference type="InterPro" id="IPR036264">
    <property type="entry name" value="Bact_exopeptidase_dim_dom"/>
</dbReference>
<evidence type="ECO:0000256" key="5">
    <source>
        <dbReference type="PIRSR" id="PIRSR037238-1"/>
    </source>
</evidence>
<dbReference type="CDD" id="cd03885">
    <property type="entry name" value="M20_CPDG2"/>
    <property type="match status" value="1"/>
</dbReference>
<dbReference type="RefSeq" id="WP_313979929.1">
    <property type="nucleotide sequence ID" value="NZ_BKCN01000005.1"/>
</dbReference>
<evidence type="ECO:0000313" key="7">
    <source>
        <dbReference type="EMBL" id="GER03696.1"/>
    </source>
</evidence>
<dbReference type="PANTHER" id="PTHR43808">
    <property type="entry name" value="ACETYLORNITHINE DEACETYLASE"/>
    <property type="match status" value="1"/>
</dbReference>
<keyword evidence="8" id="KW-1185">Reference proteome</keyword>
<dbReference type="PANTHER" id="PTHR43808:SF9">
    <property type="entry name" value="BLL0789 PROTEIN"/>
    <property type="match status" value="1"/>
</dbReference>